<reference evidence="1 2" key="1">
    <citation type="journal article" date="2012" name="ISME J.">
        <title>Genomic insights to SAR86, an abundant and uncultivated marine bacterial lineage.</title>
        <authorList>
            <person name="Dupont C.L."/>
            <person name="Rusch D.B."/>
            <person name="Yooseph S."/>
            <person name="Lombardo M.J."/>
            <person name="Richter R.A."/>
            <person name="Valas R."/>
            <person name="Novotny M."/>
            <person name="Yee-Greenbaum J."/>
            <person name="Selengut J.D."/>
            <person name="Haft D.H."/>
            <person name="Halpern A.L."/>
            <person name="Lasken R.S."/>
            <person name="Nealson K."/>
            <person name="Friedman R."/>
            <person name="Venter J.C."/>
        </authorList>
    </citation>
    <scope>NUCLEOTIDE SEQUENCE [LARGE SCALE GENOMIC DNA]</scope>
</reference>
<dbReference type="Proteomes" id="UP000010116">
    <property type="component" value="Unassembled WGS sequence"/>
</dbReference>
<evidence type="ECO:0000313" key="1">
    <source>
        <dbReference type="EMBL" id="EJP73774.1"/>
    </source>
</evidence>
<proteinExistence type="predicted"/>
<evidence type="ECO:0000313" key="2">
    <source>
        <dbReference type="Proteomes" id="UP000010116"/>
    </source>
</evidence>
<dbReference type="AlphaFoldDB" id="J4KT37"/>
<dbReference type="HOGENOM" id="CLU_3239445_0_0_6"/>
<gene>
    <name evidence="1" type="ORF">NT02SARS_0407</name>
</gene>
<accession>J4KT37</accession>
<protein>
    <submittedName>
        <fullName evidence="1">Uncharacterized protein</fullName>
    </submittedName>
</protein>
<sequence length="43" mass="5160">MKISSWLGSKKLKESIKIVIKKPNQWSLRKIVCIYIFLTYVLY</sequence>
<name>J4KT37_9GAMM</name>
<organism evidence="1 2">
    <name type="scientific">SAR86 cluster bacterium SAR86B</name>
    <dbReference type="NCBI Taxonomy" id="1123867"/>
    <lineage>
        <taxon>Bacteria</taxon>
        <taxon>Pseudomonadati</taxon>
        <taxon>Pseudomonadota</taxon>
        <taxon>Gammaproteobacteria</taxon>
        <taxon>SAR86 cluster</taxon>
    </lineage>
</organism>
<dbReference type="EMBL" id="JH611164">
    <property type="protein sequence ID" value="EJP73774.1"/>
    <property type="molecule type" value="Genomic_DNA"/>
</dbReference>